<feature type="domain" description="VWFA" evidence="2">
    <location>
        <begin position="461"/>
        <end position="632"/>
    </location>
</feature>
<dbReference type="Pfam" id="PF00092">
    <property type="entry name" value="VWA"/>
    <property type="match status" value="2"/>
</dbReference>
<feature type="chain" id="PRO_5042064110" description="VWFA domain-containing protein" evidence="1">
    <location>
        <begin position="25"/>
        <end position="848"/>
    </location>
</feature>
<reference evidence="3 4" key="1">
    <citation type="journal article" date="2015" name="Genome Biol. Evol.">
        <title>Comparative Genomics of a Bacterivorous Green Alga Reveals Evolutionary Causalities and Consequences of Phago-Mixotrophic Mode of Nutrition.</title>
        <authorList>
            <person name="Burns J.A."/>
            <person name="Paasch A."/>
            <person name="Narechania A."/>
            <person name="Kim E."/>
        </authorList>
    </citation>
    <scope>NUCLEOTIDE SEQUENCE [LARGE SCALE GENOMIC DNA]</scope>
    <source>
        <strain evidence="3 4">PLY_AMNH</strain>
    </source>
</reference>
<dbReference type="SUPFAM" id="SSF53300">
    <property type="entry name" value="vWA-like"/>
    <property type="match status" value="2"/>
</dbReference>
<evidence type="ECO:0000313" key="4">
    <source>
        <dbReference type="Proteomes" id="UP001190700"/>
    </source>
</evidence>
<dbReference type="EMBL" id="LGRX02031273">
    <property type="protein sequence ID" value="KAK3244879.1"/>
    <property type="molecule type" value="Genomic_DNA"/>
</dbReference>
<dbReference type="InterPro" id="IPR002035">
    <property type="entry name" value="VWF_A"/>
</dbReference>
<dbReference type="PANTHER" id="PTHR24020:SF20">
    <property type="entry name" value="PH DOMAIN-CONTAINING PROTEIN"/>
    <property type="match status" value="1"/>
</dbReference>
<feature type="signal peptide" evidence="1">
    <location>
        <begin position="1"/>
        <end position="24"/>
    </location>
</feature>
<protein>
    <recommendedName>
        <fullName evidence="2">VWFA domain-containing protein</fullName>
    </recommendedName>
</protein>
<dbReference type="Gene3D" id="3.40.50.410">
    <property type="entry name" value="von Willebrand factor, type A domain"/>
    <property type="match status" value="2"/>
</dbReference>
<dbReference type="SMART" id="SM00327">
    <property type="entry name" value="VWA"/>
    <property type="match status" value="2"/>
</dbReference>
<dbReference type="AlphaFoldDB" id="A0AAE0BZE7"/>
<accession>A0AAE0BZE7</accession>
<dbReference type="PROSITE" id="PS50234">
    <property type="entry name" value="VWFA"/>
    <property type="match status" value="2"/>
</dbReference>
<dbReference type="Proteomes" id="UP001190700">
    <property type="component" value="Unassembled WGS sequence"/>
</dbReference>
<name>A0AAE0BZE7_9CHLO</name>
<dbReference type="CDD" id="cd01450">
    <property type="entry name" value="vWFA_subfamily_ECM"/>
    <property type="match status" value="2"/>
</dbReference>
<evidence type="ECO:0000313" key="3">
    <source>
        <dbReference type="EMBL" id="KAK3244879.1"/>
    </source>
</evidence>
<feature type="domain" description="VWFA" evidence="2">
    <location>
        <begin position="47"/>
        <end position="219"/>
    </location>
</feature>
<sequence>MCTAMRSARFALMFCALLAPAALGGEVGISLGADIQSPNDICDTSIDLMLVVDGSASITHFSWKEAVSFCDQLINSFTISGNASHVGLTQFSERAKLELSLSGDKASISSAIDYLRNHQMMENTAIGAGIKTGEADIEQLGRSGVPHIMILITDGQNNQWPSPSGPSSKAKNEGTEIFVVGVGSGVDRRELESIASQPTAKHVYYASDFKDLKNLIADITHVTCNTYKCDQGSHSCSILPPGSTGGMSKGDCLKQCVPPALSPRTFCVKGTGKASQDLKTCEAGCVNHVPPELQGVWRGLKIDHSFGGGEWDAEFTNTSLVLKGPSGPKQTFSVHTDADGNIQIVSSAGVMQADFKVEAEGIIAVATIAIGPVGGKKITSFDSAMTTTGYAVYSMAKCQEKGTDCDFSSSDPKQSTLSSTLSAFSEAILVRGAPLSAWKSPKSEWTHFVRSAVPLCETPAEVMMVIDGSSSESSGNFSKILDFANELSKSFNVSASMVHIGVVQFSSKGLAKVVIPLSDDPAAISSAISGMAQSGGDTAIGDGIRMAEAEINKGRKTVKHVMILMTDGAENQGTNPLDASYDAKAEGTEIIILGVGDHVHLQALDAYASMPSSTHVYNPADFDSLKNFVDATVQTACNKYFKCDNASKTCQPTGPGEKGMPVAQCLANCSKGPKPPTPTPPTPPAAVFVCNQSTFTCDPAKPGSPGASSKETCSKQCSHNTPPALIGQWRGIQISPGYTPGEFDLNIMNTSYAFKDASGAVSKGVIFGTGYFSMRLDDAASGKSQAALFSYDSLGPEVTSVTMVIGKPGVVNLPLTVQSGFDDPNYITYMFEKCDNSAPTCDFSKAMP</sequence>
<keyword evidence="4" id="KW-1185">Reference proteome</keyword>
<dbReference type="InterPro" id="IPR036465">
    <property type="entry name" value="vWFA_dom_sf"/>
</dbReference>
<proteinExistence type="predicted"/>
<dbReference type="InterPro" id="IPR050525">
    <property type="entry name" value="ECM_Assembly_Org"/>
</dbReference>
<evidence type="ECO:0000256" key="1">
    <source>
        <dbReference type="SAM" id="SignalP"/>
    </source>
</evidence>
<organism evidence="3 4">
    <name type="scientific">Cymbomonas tetramitiformis</name>
    <dbReference type="NCBI Taxonomy" id="36881"/>
    <lineage>
        <taxon>Eukaryota</taxon>
        <taxon>Viridiplantae</taxon>
        <taxon>Chlorophyta</taxon>
        <taxon>Pyramimonadophyceae</taxon>
        <taxon>Pyramimonadales</taxon>
        <taxon>Pyramimonadaceae</taxon>
        <taxon>Cymbomonas</taxon>
    </lineage>
</organism>
<dbReference type="PANTHER" id="PTHR24020">
    <property type="entry name" value="COLLAGEN ALPHA"/>
    <property type="match status" value="1"/>
</dbReference>
<gene>
    <name evidence="3" type="ORF">CYMTET_45530</name>
</gene>
<keyword evidence="1" id="KW-0732">Signal</keyword>
<comment type="caution">
    <text evidence="3">The sequence shown here is derived from an EMBL/GenBank/DDBJ whole genome shotgun (WGS) entry which is preliminary data.</text>
</comment>
<dbReference type="PRINTS" id="PR00453">
    <property type="entry name" value="VWFADOMAIN"/>
</dbReference>
<evidence type="ECO:0000259" key="2">
    <source>
        <dbReference type="PROSITE" id="PS50234"/>
    </source>
</evidence>